<dbReference type="GO" id="GO:0071111">
    <property type="term" value="F:cyclic-guanylate-specific phosphodiesterase activity"/>
    <property type="evidence" value="ECO:0007669"/>
    <property type="project" value="UniProtKB-EC"/>
</dbReference>
<feature type="domain" description="EAL" evidence="3">
    <location>
        <begin position="150"/>
        <end position="403"/>
    </location>
</feature>
<dbReference type="Gene3D" id="3.20.20.450">
    <property type="entry name" value="EAL domain"/>
    <property type="match status" value="1"/>
</dbReference>
<dbReference type="PANTHER" id="PTHR33121">
    <property type="entry name" value="CYCLIC DI-GMP PHOSPHODIESTERASE PDEF"/>
    <property type="match status" value="1"/>
</dbReference>
<reference evidence="4 5" key="1">
    <citation type="submission" date="2016-03" db="EMBL/GenBank/DDBJ databases">
        <authorList>
            <consortium name="Pathogen Informatics"/>
        </authorList>
    </citation>
    <scope>NUCLEOTIDE SEQUENCE [LARGE SCALE GENOMIC DNA]</scope>
    <source>
        <strain evidence="4 5">NCTC13364</strain>
    </source>
</reference>
<proteinExistence type="predicted"/>
<dbReference type="SUPFAM" id="SSF52172">
    <property type="entry name" value="CheY-like"/>
    <property type="match status" value="1"/>
</dbReference>
<gene>
    <name evidence="4" type="primary">dosP_1</name>
    <name evidence="4" type="ORF">SAMEA1982600_03640</name>
</gene>
<dbReference type="Pfam" id="PF00563">
    <property type="entry name" value="EAL"/>
    <property type="match status" value="1"/>
</dbReference>
<evidence type="ECO:0000256" key="1">
    <source>
        <dbReference type="PROSITE-ProRule" id="PRU00169"/>
    </source>
</evidence>
<keyword evidence="1" id="KW-0597">Phosphoprotein</keyword>
<organism evidence="4 5">
    <name type="scientific">Bordetella ansorpii</name>
    <dbReference type="NCBI Taxonomy" id="288768"/>
    <lineage>
        <taxon>Bacteria</taxon>
        <taxon>Pseudomonadati</taxon>
        <taxon>Pseudomonadota</taxon>
        <taxon>Betaproteobacteria</taxon>
        <taxon>Burkholderiales</taxon>
        <taxon>Alcaligenaceae</taxon>
        <taxon>Bordetella</taxon>
    </lineage>
</organism>
<feature type="modified residue" description="4-aspartylphosphate" evidence="1">
    <location>
        <position position="64"/>
    </location>
</feature>
<protein>
    <submittedName>
        <fullName evidence="4">Response regulator</fullName>
        <ecNumber evidence="4">3.1.4.52</ecNumber>
    </submittedName>
</protein>
<dbReference type="InterPro" id="IPR001633">
    <property type="entry name" value="EAL_dom"/>
</dbReference>
<dbReference type="SMART" id="SM00052">
    <property type="entry name" value="EAL"/>
    <property type="match status" value="1"/>
</dbReference>
<dbReference type="PROSITE" id="PS50110">
    <property type="entry name" value="RESPONSE_REGULATORY"/>
    <property type="match status" value="1"/>
</dbReference>
<dbReference type="PROSITE" id="PS50883">
    <property type="entry name" value="EAL"/>
    <property type="match status" value="1"/>
</dbReference>
<dbReference type="InterPro" id="IPR050706">
    <property type="entry name" value="Cyclic-di-GMP_PDE-like"/>
</dbReference>
<evidence type="ECO:0000313" key="5">
    <source>
        <dbReference type="Proteomes" id="UP000077037"/>
    </source>
</evidence>
<dbReference type="InterPro" id="IPR035919">
    <property type="entry name" value="EAL_sf"/>
</dbReference>
<evidence type="ECO:0000313" key="4">
    <source>
        <dbReference type="EMBL" id="SAI46023.1"/>
    </source>
</evidence>
<dbReference type="GO" id="GO:0000160">
    <property type="term" value="P:phosphorelay signal transduction system"/>
    <property type="evidence" value="ECO:0007669"/>
    <property type="project" value="InterPro"/>
</dbReference>
<dbReference type="SUPFAM" id="SSF141868">
    <property type="entry name" value="EAL domain-like"/>
    <property type="match status" value="1"/>
</dbReference>
<dbReference type="EMBL" id="FKBS01000025">
    <property type="protein sequence ID" value="SAI46023.1"/>
    <property type="molecule type" value="Genomic_DNA"/>
</dbReference>
<dbReference type="OrthoDB" id="9813903at2"/>
<accession>A0A157QJF6</accession>
<dbReference type="AlphaFoldDB" id="A0A157QJF6"/>
<sequence>MSPKDSLPTLGSVLVVDDSAVQRRHAAALCRQLGALRVHEAGDGIQALGLIATLPAPPDLMIVDIEMPQMDGIELIEALRIRSTETDIIIASGRESALIDSVLAIGNDLGVSVLAGLEKPLTLNALSDALSRRATRHRRFCPASGRTDAMPMTPAMLEAALRDDQITVHFQPKADMHTGLVRGMEALARWVHPELGPISPGQFIPSAEECGLIQPLTFRVLEQSLRQLCIWNSRGLRLSIAVNLSPRLLDWPGLTQDLVRLVQHFEATPEQICFEITESSVVDSHSEARGLLARLRLRGFGLSIDDYGTGFSSMQQLTRIPFTELKIDRAFVRHSNERKSLRVILKSAIDMARQLGVVSVAEGIETMEEWRLLQQLGCHVGQGFFIGKPMPGAEVPRWMRQHAERIGELREPPAHTPIAD</sequence>
<dbReference type="InterPro" id="IPR011006">
    <property type="entry name" value="CheY-like_superfamily"/>
</dbReference>
<feature type="domain" description="Response regulatory" evidence="2">
    <location>
        <begin position="12"/>
        <end position="134"/>
    </location>
</feature>
<dbReference type="SMART" id="SM00448">
    <property type="entry name" value="REC"/>
    <property type="match status" value="1"/>
</dbReference>
<name>A0A157QJF6_9BORD</name>
<dbReference type="CDD" id="cd01948">
    <property type="entry name" value="EAL"/>
    <property type="match status" value="1"/>
</dbReference>
<keyword evidence="4" id="KW-0378">Hydrolase</keyword>
<dbReference type="InterPro" id="IPR001789">
    <property type="entry name" value="Sig_transdc_resp-reg_receiver"/>
</dbReference>
<dbReference type="Proteomes" id="UP000077037">
    <property type="component" value="Unassembled WGS sequence"/>
</dbReference>
<dbReference type="Gene3D" id="3.40.50.2300">
    <property type="match status" value="1"/>
</dbReference>
<evidence type="ECO:0000259" key="3">
    <source>
        <dbReference type="PROSITE" id="PS50883"/>
    </source>
</evidence>
<dbReference type="RefSeq" id="WP_066416519.1">
    <property type="nucleotide sequence ID" value="NZ_FKBS01000025.1"/>
</dbReference>
<dbReference type="PANTHER" id="PTHR33121:SF79">
    <property type="entry name" value="CYCLIC DI-GMP PHOSPHODIESTERASE PDED-RELATED"/>
    <property type="match status" value="1"/>
</dbReference>
<dbReference type="Pfam" id="PF00072">
    <property type="entry name" value="Response_reg"/>
    <property type="match status" value="1"/>
</dbReference>
<dbReference type="EC" id="3.1.4.52" evidence="4"/>
<evidence type="ECO:0000259" key="2">
    <source>
        <dbReference type="PROSITE" id="PS50110"/>
    </source>
</evidence>